<dbReference type="PANTHER" id="PTHR10075">
    <property type="entry name" value="BASIGIN RELATED"/>
    <property type="match status" value="1"/>
</dbReference>
<name>A0ABN7NKU3_TIMPD</name>
<feature type="non-terminal residue" evidence="5">
    <location>
        <position position="1"/>
    </location>
</feature>
<evidence type="ECO:0000313" key="5">
    <source>
        <dbReference type="EMBL" id="CAG2055282.1"/>
    </source>
</evidence>
<dbReference type="InterPro" id="IPR007110">
    <property type="entry name" value="Ig-like_dom"/>
</dbReference>
<keyword evidence="3" id="KW-0812">Transmembrane</keyword>
<dbReference type="InterPro" id="IPR036179">
    <property type="entry name" value="Ig-like_dom_sf"/>
</dbReference>
<feature type="domain" description="Ig-like" evidence="4">
    <location>
        <begin position="10"/>
        <end position="107"/>
    </location>
</feature>
<feature type="region of interest" description="Disordered" evidence="2">
    <location>
        <begin position="408"/>
        <end position="427"/>
    </location>
</feature>
<feature type="domain" description="Ig-like" evidence="4">
    <location>
        <begin position="112"/>
        <end position="201"/>
    </location>
</feature>
<feature type="domain" description="Ig-like" evidence="4">
    <location>
        <begin position="245"/>
        <end position="346"/>
    </location>
</feature>
<dbReference type="PROSITE" id="PS50835">
    <property type="entry name" value="IG_LIKE"/>
    <property type="match status" value="3"/>
</dbReference>
<dbReference type="SMART" id="SM00409">
    <property type="entry name" value="IG"/>
    <property type="match status" value="3"/>
</dbReference>
<dbReference type="InterPro" id="IPR013098">
    <property type="entry name" value="Ig_I-set"/>
</dbReference>
<dbReference type="Pfam" id="PF13927">
    <property type="entry name" value="Ig_3"/>
    <property type="match status" value="1"/>
</dbReference>
<dbReference type="Pfam" id="PF07679">
    <property type="entry name" value="I-set"/>
    <property type="match status" value="2"/>
</dbReference>
<dbReference type="InterPro" id="IPR013783">
    <property type="entry name" value="Ig-like_fold"/>
</dbReference>
<gene>
    <name evidence="5" type="ORF">TPAB3V08_LOCUS2288</name>
</gene>
<comment type="caution">
    <text evidence="5">The sequence shown here is derived from an EMBL/GenBank/DDBJ whole genome shotgun (WGS) entry which is preliminary data.</text>
</comment>
<dbReference type="Gene3D" id="2.60.40.10">
    <property type="entry name" value="Immunoglobulins"/>
    <property type="match status" value="3"/>
</dbReference>
<keyword evidence="1" id="KW-0393">Immunoglobulin domain</keyword>
<evidence type="ECO:0000256" key="1">
    <source>
        <dbReference type="ARBA" id="ARBA00023319"/>
    </source>
</evidence>
<dbReference type="PANTHER" id="PTHR10075:SF14">
    <property type="entry name" value="CELL ADHESION MOLECULE DSCAM2-RELATED"/>
    <property type="match status" value="1"/>
</dbReference>
<dbReference type="SUPFAM" id="SSF48726">
    <property type="entry name" value="Immunoglobulin"/>
    <property type="match status" value="3"/>
</dbReference>
<feature type="transmembrane region" description="Helical" evidence="3">
    <location>
        <begin position="345"/>
        <end position="369"/>
    </location>
</feature>
<dbReference type="SMART" id="SM00408">
    <property type="entry name" value="IGc2"/>
    <property type="match status" value="3"/>
</dbReference>
<accession>A0ABN7NKU3</accession>
<keyword evidence="3" id="KW-0472">Membrane</keyword>
<organism evidence="5 6">
    <name type="scientific">Timema podura</name>
    <name type="common">Walking stick</name>
    <dbReference type="NCBI Taxonomy" id="61482"/>
    <lineage>
        <taxon>Eukaryota</taxon>
        <taxon>Metazoa</taxon>
        <taxon>Ecdysozoa</taxon>
        <taxon>Arthropoda</taxon>
        <taxon>Hexapoda</taxon>
        <taxon>Insecta</taxon>
        <taxon>Pterygota</taxon>
        <taxon>Neoptera</taxon>
        <taxon>Polyneoptera</taxon>
        <taxon>Phasmatodea</taxon>
        <taxon>Timematodea</taxon>
        <taxon>Timematoidea</taxon>
        <taxon>Timematidae</taxon>
        <taxon>Timema</taxon>
    </lineage>
</organism>
<dbReference type="EMBL" id="CAJPIN010002292">
    <property type="protein sequence ID" value="CAG2055282.1"/>
    <property type="molecule type" value="Genomic_DNA"/>
</dbReference>
<keyword evidence="6" id="KW-1185">Reference proteome</keyword>
<keyword evidence="3" id="KW-1133">Transmembrane helix</keyword>
<evidence type="ECO:0000313" key="6">
    <source>
        <dbReference type="Proteomes" id="UP001153148"/>
    </source>
</evidence>
<dbReference type="Proteomes" id="UP001153148">
    <property type="component" value="Unassembled WGS sequence"/>
</dbReference>
<evidence type="ECO:0000259" key="4">
    <source>
        <dbReference type="PROSITE" id="PS50835"/>
    </source>
</evidence>
<dbReference type="InterPro" id="IPR003598">
    <property type="entry name" value="Ig_sub2"/>
</dbReference>
<evidence type="ECO:0000256" key="3">
    <source>
        <dbReference type="SAM" id="Phobius"/>
    </source>
</evidence>
<sequence length="635" mass="70847">IFILDDFPKPQIIEAPKTQVALKGDNITLQCRATSSSHLPMAFQWKKDNLDLKLGYSKQFARSPNGKTTEQNSELVLVNITDNEAGKYQCVVSNSYGTTYSSKFKISVLVYPMFTKVPVNVSEVAGSNARLECAATGQPPPQIAWQKDAGTDFPAARERRMHIMRSDDILFIVNIKAADTGVYSCTAKNQAGVIVANASLTVLDRIILFDELAKTKSTLLELGDDFICVHFNFSVNNGKSKAEKPLFVKPMENKEVTAGEPIVLECMTSGSPKPKLTWTKDGGPLFTTERHFFTAEDQLLIIVATDPSDAGTYECEMSNKLGTRKGFSRLYVIPASSSAINESDITGIIIITIVCCAVLTSFVWVFIIYQTRKRMVMTKRVNEICQYPKALLSPETDFKDSAPHLYMDTNSEHSSSKDSGTGDSAKRSSDDLLLENRLALTLNGAWAYFDETGTIKRLTTVVLYDRIAVVYWSASRTKMVLEQKCFICDKNILDIATVELKEKGIETLRWLSLKRNDGNIDSLRKKTSMRVHDSCHKRYCNMKFMGDSRQSLVIENCELDISSVPLRSNTHRTDHDRCIRTDSCMNYSHRWSAPHCGVVSPITSTKQCSYNSLPKNLPTLLGQQQSSQLKSLGGH</sequence>
<dbReference type="InterPro" id="IPR003599">
    <property type="entry name" value="Ig_sub"/>
</dbReference>
<evidence type="ECO:0000256" key="2">
    <source>
        <dbReference type="SAM" id="MobiDB-lite"/>
    </source>
</evidence>
<reference evidence="5" key="1">
    <citation type="submission" date="2021-03" db="EMBL/GenBank/DDBJ databases">
        <authorList>
            <person name="Tran Van P."/>
        </authorList>
    </citation>
    <scope>NUCLEOTIDE SEQUENCE</scope>
</reference>
<protein>
    <recommendedName>
        <fullName evidence="4">Ig-like domain-containing protein</fullName>
    </recommendedName>
</protein>
<proteinExistence type="predicted"/>